<evidence type="ECO:0000313" key="2">
    <source>
        <dbReference type="EMBL" id="KAH0547056.1"/>
    </source>
</evidence>
<dbReference type="AlphaFoldDB" id="A0AAV7IAG8"/>
<proteinExistence type="predicted"/>
<accession>A0AAV7IAG8</accession>
<dbReference type="InterPro" id="IPR025271">
    <property type="entry name" value="CCDC28"/>
</dbReference>
<dbReference type="EMBL" id="JAHXZJ010002237">
    <property type="protein sequence ID" value="KAH0547056.1"/>
    <property type="molecule type" value="Genomic_DNA"/>
</dbReference>
<dbReference type="Pfam" id="PF13270">
    <property type="entry name" value="CCDC28"/>
    <property type="match status" value="1"/>
</dbReference>
<gene>
    <name evidence="2" type="ORF">KQX54_016875</name>
</gene>
<comment type="caution">
    <text evidence="2">The sequence shown here is derived from an EMBL/GenBank/DDBJ whole genome shotgun (WGS) entry which is preliminary data.</text>
</comment>
<keyword evidence="3" id="KW-1185">Reference proteome</keyword>
<dbReference type="PANTHER" id="PTHR13400:SF4">
    <property type="entry name" value="COILED-COIL DOMAIN-CONTAINING PROTEIN 28A-LIKE PROTEIN"/>
    <property type="match status" value="1"/>
</dbReference>
<sequence>MNEESRCGELQQLVREEEEEENEETTINASGEATPPTSPDKSQPSKNNYIPHASSQQVLWESNAQTSPIISKTSSEQATSQGSMVSGKVNTHGNHHQLLQQSRVMYVNEKDKQRSSKSDFTSRTRQHRATASIQACKHHSFLSEVPDVRRMEQALLQLLEDFHSGNLRAFGKDCSMEQMTEIREQQERLARMHFEIGQQQPRHQEKDTSGPGQSSANMRHLLHRLQQLSMCIEKLHNK</sequence>
<evidence type="ECO:0000256" key="1">
    <source>
        <dbReference type="SAM" id="MobiDB-lite"/>
    </source>
</evidence>
<protein>
    <recommendedName>
        <fullName evidence="4">Coiled-coil domain-containing protein 28A</fullName>
    </recommendedName>
</protein>
<feature type="compositionally biased region" description="Polar residues" evidence="1">
    <location>
        <begin position="39"/>
        <end position="91"/>
    </location>
</feature>
<evidence type="ECO:0000313" key="3">
    <source>
        <dbReference type="Proteomes" id="UP000826195"/>
    </source>
</evidence>
<dbReference type="Proteomes" id="UP000826195">
    <property type="component" value="Unassembled WGS sequence"/>
</dbReference>
<feature type="region of interest" description="Disordered" evidence="1">
    <location>
        <begin position="1"/>
        <end position="91"/>
    </location>
</feature>
<reference evidence="2 3" key="1">
    <citation type="journal article" date="2021" name="J. Hered.">
        <title>A chromosome-level genome assembly of the parasitoid wasp, Cotesia glomerata (Hymenoptera: Braconidae).</title>
        <authorList>
            <person name="Pinto B.J."/>
            <person name="Weis J.J."/>
            <person name="Gamble T."/>
            <person name="Ode P.J."/>
            <person name="Paul R."/>
            <person name="Zaspel J.M."/>
        </authorList>
    </citation>
    <scope>NUCLEOTIDE SEQUENCE [LARGE SCALE GENOMIC DNA]</scope>
    <source>
        <strain evidence="2">CgM1</strain>
    </source>
</reference>
<evidence type="ECO:0008006" key="4">
    <source>
        <dbReference type="Google" id="ProtNLM"/>
    </source>
</evidence>
<feature type="region of interest" description="Disordered" evidence="1">
    <location>
        <begin position="196"/>
        <end position="216"/>
    </location>
</feature>
<name>A0AAV7IAG8_COTGL</name>
<dbReference type="PANTHER" id="PTHR13400">
    <property type="entry name" value="CHEMOKINE C-C MOTIF RECEPTOR 1"/>
    <property type="match status" value="1"/>
</dbReference>
<organism evidence="2 3">
    <name type="scientific">Cotesia glomerata</name>
    <name type="common">Lepidopteran parasitic wasp</name>
    <name type="synonym">Apanteles glomeratus</name>
    <dbReference type="NCBI Taxonomy" id="32391"/>
    <lineage>
        <taxon>Eukaryota</taxon>
        <taxon>Metazoa</taxon>
        <taxon>Ecdysozoa</taxon>
        <taxon>Arthropoda</taxon>
        <taxon>Hexapoda</taxon>
        <taxon>Insecta</taxon>
        <taxon>Pterygota</taxon>
        <taxon>Neoptera</taxon>
        <taxon>Endopterygota</taxon>
        <taxon>Hymenoptera</taxon>
        <taxon>Apocrita</taxon>
        <taxon>Ichneumonoidea</taxon>
        <taxon>Braconidae</taxon>
        <taxon>Microgastrinae</taxon>
        <taxon>Cotesia</taxon>
    </lineage>
</organism>